<comment type="caution">
    <text evidence="1">The sequence shown here is derived from an EMBL/GenBank/DDBJ whole genome shotgun (WGS) entry which is preliminary data.</text>
</comment>
<dbReference type="AlphaFoldDB" id="A0A4U0WSR2"/>
<organism evidence="1 2">
    <name type="scientific">Friedmanniomyces simplex</name>
    <dbReference type="NCBI Taxonomy" id="329884"/>
    <lineage>
        <taxon>Eukaryota</taxon>
        <taxon>Fungi</taxon>
        <taxon>Dikarya</taxon>
        <taxon>Ascomycota</taxon>
        <taxon>Pezizomycotina</taxon>
        <taxon>Dothideomycetes</taxon>
        <taxon>Dothideomycetidae</taxon>
        <taxon>Mycosphaerellales</taxon>
        <taxon>Teratosphaeriaceae</taxon>
        <taxon>Friedmanniomyces</taxon>
    </lineage>
</organism>
<dbReference type="OrthoDB" id="3050608at2759"/>
<dbReference type="EMBL" id="NAJQ01000727">
    <property type="protein sequence ID" value="TKA65523.1"/>
    <property type="molecule type" value="Genomic_DNA"/>
</dbReference>
<dbReference type="Proteomes" id="UP000309340">
    <property type="component" value="Unassembled WGS sequence"/>
</dbReference>
<protein>
    <submittedName>
        <fullName evidence="1">Uncharacterized protein</fullName>
    </submittedName>
</protein>
<proteinExistence type="predicted"/>
<evidence type="ECO:0000313" key="2">
    <source>
        <dbReference type="Proteomes" id="UP000309340"/>
    </source>
</evidence>
<gene>
    <name evidence="1" type="ORF">B0A55_09151</name>
</gene>
<accession>A0A4U0WSR2</accession>
<sequence length="65" mass="7433">MSQPQQGGEDYLDKALDMVEKKFGQATGHPMDTNKTRGTNEKITDKIRFYIEKITGKKMPAKWSN</sequence>
<reference evidence="1 2" key="1">
    <citation type="submission" date="2017-03" db="EMBL/GenBank/DDBJ databases">
        <title>Genomes of endolithic fungi from Antarctica.</title>
        <authorList>
            <person name="Coleine C."/>
            <person name="Masonjones S."/>
            <person name="Stajich J.E."/>
        </authorList>
    </citation>
    <scope>NUCLEOTIDE SEQUENCE [LARGE SCALE GENOMIC DNA]</scope>
    <source>
        <strain evidence="1 2">CCFEE 5184</strain>
    </source>
</reference>
<name>A0A4U0WSR2_9PEZI</name>
<evidence type="ECO:0000313" key="1">
    <source>
        <dbReference type="EMBL" id="TKA65523.1"/>
    </source>
</evidence>
<keyword evidence="2" id="KW-1185">Reference proteome</keyword>